<dbReference type="EMBL" id="CALSBS010000021">
    <property type="protein sequence ID" value="CAH6661257.1"/>
    <property type="molecule type" value="Genomic_DNA"/>
</dbReference>
<protein>
    <submittedName>
        <fullName evidence="1">Phage Mu protein F like protein</fullName>
    </submittedName>
</protein>
<reference evidence="1" key="1">
    <citation type="submission" date="2022-05" db="EMBL/GenBank/DDBJ databases">
        <authorList>
            <person name="Blom J."/>
        </authorList>
    </citation>
    <scope>NUCLEOTIDE SEQUENCE</scope>
    <source>
        <strain evidence="1">Type strain: CPO20170097</strain>
    </source>
</reference>
<gene>
    <name evidence="1" type="ORF">FBBNIHIM_19295</name>
</gene>
<proteinExistence type="predicted"/>
<evidence type="ECO:0000313" key="1">
    <source>
        <dbReference type="EMBL" id="CAH6661257.1"/>
    </source>
</evidence>
<dbReference type="InterPro" id="IPR017029">
    <property type="entry name" value="Phage_head_put"/>
</dbReference>
<keyword evidence="2" id="KW-1185">Reference proteome</keyword>
<comment type="caution">
    <text evidence="1">The sequence shown here is derived from an EMBL/GenBank/DDBJ whole genome shotgun (WGS) entry which is preliminary data.</text>
</comment>
<accession>A0ABN8TEK6</accession>
<organism evidence="1 2">
    <name type="scientific">Pseudocitrobacter vendiensis</name>
    <dbReference type="NCBI Taxonomy" id="2488306"/>
    <lineage>
        <taxon>Bacteria</taxon>
        <taxon>Pseudomonadati</taxon>
        <taxon>Pseudomonadota</taxon>
        <taxon>Gammaproteobacteria</taxon>
        <taxon>Enterobacterales</taxon>
        <taxon>Enterobacteriaceae</taxon>
        <taxon>Pseudocitrobacter</taxon>
    </lineage>
</organism>
<sequence>MATVNESLRDEAIAHSVWISRYATGVANRMVKLLNETDADLSARLLDALDKLPPESFTVTRLESLLGSVRELNQQAVASMHTGLQDELLTLAKNEASYQMSLFDSLLPSQVLSRYPMQGITADMVYAAAMSQPFQGRLLSEWASNLESDRLARITNAIRRGYLAGDTVEAIARNVRGHANKDYRDGALQMSRANAASIAKTAVNHLAATARNSFTASNSDIVKGKQWLSTLDNKTSHDCIIRDLLRYTLENKPIGHKVPYLQGPGKIHFCCRSTETLILKSWRELGIDIDEMDEGTRASMDGQVPAKTTYLEWLRRQSPQRQDQVLGSERGRMFRAGEIDLGEMFTDKGEWLSLEELRQLSATDS</sequence>
<name>A0ABN8TEK6_9ENTR</name>
<dbReference type="PIRSF" id="PIRSF034565">
    <property type="entry name" value="UCP034565"/>
    <property type="match status" value="1"/>
</dbReference>
<dbReference type="Proteomes" id="UP001152651">
    <property type="component" value="Unassembled WGS sequence"/>
</dbReference>
<evidence type="ECO:0000313" key="2">
    <source>
        <dbReference type="Proteomes" id="UP001152651"/>
    </source>
</evidence>
<dbReference type="RefSeq" id="WP_253898825.1">
    <property type="nucleotide sequence ID" value="NZ_CALSBS010000021.1"/>
</dbReference>